<dbReference type="GO" id="GO:0031201">
    <property type="term" value="C:SNARE complex"/>
    <property type="evidence" value="ECO:0007669"/>
    <property type="project" value="TreeGrafter"/>
</dbReference>
<dbReference type="GO" id="GO:0012505">
    <property type="term" value="C:endomembrane system"/>
    <property type="evidence" value="ECO:0007669"/>
    <property type="project" value="TreeGrafter"/>
</dbReference>
<dbReference type="GO" id="GO:0006886">
    <property type="term" value="P:intracellular protein transport"/>
    <property type="evidence" value="ECO:0007669"/>
    <property type="project" value="TreeGrafter"/>
</dbReference>
<dbReference type="PANTHER" id="PTHR19957">
    <property type="entry name" value="SYNTAXIN"/>
    <property type="match status" value="1"/>
</dbReference>
<dbReference type="Proteomes" id="UP001292094">
    <property type="component" value="Unassembled WGS sequence"/>
</dbReference>
<accession>A0AAE1P9V8</accession>
<comment type="similarity">
    <text evidence="2">Belongs to the syntaxin family.</text>
</comment>
<dbReference type="GO" id="GO:0048278">
    <property type="term" value="P:vesicle docking"/>
    <property type="evidence" value="ECO:0007669"/>
    <property type="project" value="TreeGrafter"/>
</dbReference>
<evidence type="ECO:0000256" key="4">
    <source>
        <dbReference type="SAM" id="Phobius"/>
    </source>
</evidence>
<evidence type="ECO:0000313" key="7">
    <source>
        <dbReference type="Proteomes" id="UP001292094"/>
    </source>
</evidence>
<keyword evidence="4" id="KW-1133">Transmembrane helix</keyword>
<dbReference type="GO" id="GO:0005886">
    <property type="term" value="C:plasma membrane"/>
    <property type="evidence" value="ECO:0007669"/>
    <property type="project" value="TreeGrafter"/>
</dbReference>
<keyword evidence="4" id="KW-0812">Transmembrane</keyword>
<protein>
    <recommendedName>
        <fullName evidence="5">t-SNARE coiled-coil homology domain-containing protein</fullName>
    </recommendedName>
</protein>
<organism evidence="6 7">
    <name type="scientific">Petrolisthes manimaculis</name>
    <dbReference type="NCBI Taxonomy" id="1843537"/>
    <lineage>
        <taxon>Eukaryota</taxon>
        <taxon>Metazoa</taxon>
        <taxon>Ecdysozoa</taxon>
        <taxon>Arthropoda</taxon>
        <taxon>Crustacea</taxon>
        <taxon>Multicrustacea</taxon>
        <taxon>Malacostraca</taxon>
        <taxon>Eumalacostraca</taxon>
        <taxon>Eucarida</taxon>
        <taxon>Decapoda</taxon>
        <taxon>Pleocyemata</taxon>
        <taxon>Anomura</taxon>
        <taxon>Galatheoidea</taxon>
        <taxon>Porcellanidae</taxon>
        <taxon>Petrolisthes</taxon>
    </lineage>
</organism>
<comment type="caution">
    <text evidence="6">The sequence shown here is derived from an EMBL/GenBank/DDBJ whole genome shotgun (WGS) entry which is preliminary data.</text>
</comment>
<name>A0AAE1P9V8_9EUCA</name>
<dbReference type="InterPro" id="IPR045242">
    <property type="entry name" value="Syntaxin"/>
</dbReference>
<dbReference type="PANTHER" id="PTHR19957:SF307">
    <property type="entry name" value="PROTEIN SSO1-RELATED"/>
    <property type="match status" value="1"/>
</dbReference>
<keyword evidence="3" id="KW-0175">Coiled coil</keyword>
<comment type="subcellular location">
    <subcellularLocation>
        <location evidence="1">Membrane</location>
        <topology evidence="1">Single-pass type IV membrane protein</topology>
    </subcellularLocation>
</comment>
<evidence type="ECO:0000256" key="2">
    <source>
        <dbReference type="ARBA" id="ARBA00009063"/>
    </source>
</evidence>
<dbReference type="EMBL" id="JAWZYT010002603">
    <property type="protein sequence ID" value="KAK4303307.1"/>
    <property type="molecule type" value="Genomic_DNA"/>
</dbReference>
<keyword evidence="7" id="KW-1185">Reference proteome</keyword>
<proteinExistence type="inferred from homology"/>
<gene>
    <name evidence="6" type="ORF">Pmani_024650</name>
</gene>
<dbReference type="InterPro" id="IPR010989">
    <property type="entry name" value="SNARE"/>
</dbReference>
<feature type="coiled-coil region" evidence="3">
    <location>
        <begin position="72"/>
        <end position="103"/>
    </location>
</feature>
<dbReference type="InterPro" id="IPR000727">
    <property type="entry name" value="T_SNARE_dom"/>
</dbReference>
<feature type="domain" description="T-SNARE coiled-coil homology" evidence="5">
    <location>
        <begin position="187"/>
        <end position="249"/>
    </location>
</feature>
<dbReference type="GO" id="GO:0005484">
    <property type="term" value="F:SNAP receptor activity"/>
    <property type="evidence" value="ECO:0007669"/>
    <property type="project" value="TreeGrafter"/>
</dbReference>
<evidence type="ECO:0000259" key="5">
    <source>
        <dbReference type="PROSITE" id="PS50192"/>
    </source>
</evidence>
<dbReference type="GO" id="GO:0006887">
    <property type="term" value="P:exocytosis"/>
    <property type="evidence" value="ECO:0007669"/>
    <property type="project" value="TreeGrafter"/>
</dbReference>
<dbReference type="SMART" id="SM00397">
    <property type="entry name" value="t_SNARE"/>
    <property type="match status" value="1"/>
</dbReference>
<keyword evidence="4" id="KW-0472">Membrane</keyword>
<evidence type="ECO:0000256" key="1">
    <source>
        <dbReference type="ARBA" id="ARBA00004211"/>
    </source>
</evidence>
<feature type="transmembrane region" description="Helical" evidence="4">
    <location>
        <begin position="261"/>
        <end position="282"/>
    </location>
</feature>
<dbReference type="Gene3D" id="1.20.58.70">
    <property type="match status" value="1"/>
</dbReference>
<dbReference type="Pfam" id="PF05739">
    <property type="entry name" value="SNARE"/>
    <property type="match status" value="1"/>
</dbReference>
<evidence type="ECO:0000313" key="6">
    <source>
        <dbReference type="EMBL" id="KAK4303307.1"/>
    </source>
</evidence>
<reference evidence="6" key="1">
    <citation type="submission" date="2023-11" db="EMBL/GenBank/DDBJ databases">
        <title>Genome assemblies of two species of porcelain crab, Petrolisthes cinctipes and Petrolisthes manimaculis (Anomura: Porcellanidae).</title>
        <authorList>
            <person name="Angst P."/>
        </authorList>
    </citation>
    <scope>NUCLEOTIDE SEQUENCE</scope>
    <source>
        <strain evidence="6">PB745_02</strain>
        <tissue evidence="6">Gill</tissue>
    </source>
</reference>
<evidence type="ECO:0000256" key="3">
    <source>
        <dbReference type="SAM" id="Coils"/>
    </source>
</evidence>
<dbReference type="GO" id="GO:0000149">
    <property type="term" value="F:SNARE binding"/>
    <property type="evidence" value="ECO:0007669"/>
    <property type="project" value="TreeGrafter"/>
</dbReference>
<dbReference type="PROSITE" id="PS50192">
    <property type="entry name" value="T_SNARE"/>
    <property type="match status" value="1"/>
</dbReference>
<dbReference type="AlphaFoldDB" id="A0AAE1P9V8"/>
<sequence length="283" mass="32690">MGKDRLQELRQIRQSQGTVSSEEAVVILIEEDETQRKLLVLLDKLGHLYAKLKTSLGTVEELKTMVRVHQHKDKVEDQVSKIKAEARKMKKDMEQIKEESQRNAGLLKHVAETHHHSLYVYLTLILRELSVIQIEAQNRHTQYLKKELIITGHAGYSDDELQNLLEEPPELFTQNLIRETQEARQQFVDLQERHEDFKKIENSLTELRNLFLDVALLVTDQGEKLNRIENNVYQAQAKTEKGKSELVAAQINQRKAMKKKIILGVILGVVVLIITLTIVFSFV</sequence>
<dbReference type="CDD" id="cd15848">
    <property type="entry name" value="SNARE_syntaxin1-like"/>
    <property type="match status" value="1"/>
</dbReference>
<dbReference type="SUPFAM" id="SSF47661">
    <property type="entry name" value="t-snare proteins"/>
    <property type="match status" value="1"/>
</dbReference>
<dbReference type="GO" id="GO:0006906">
    <property type="term" value="P:vesicle fusion"/>
    <property type="evidence" value="ECO:0007669"/>
    <property type="project" value="TreeGrafter"/>
</dbReference>